<dbReference type="InterPro" id="IPR013430">
    <property type="entry name" value="Toxin_antidote_HigA"/>
</dbReference>
<dbReference type="RefSeq" id="WP_238228554.1">
    <property type="nucleotide sequence ID" value="NZ_BPRC01000029.1"/>
</dbReference>
<sequence length="66" mass="7539">MAGPRGRIERIVEEIGISADMALRLARLLRTTPDFWMNYQARYEREIVLAEIGSELHRIEPLATAA</sequence>
<accession>A0ABQ4UKB6</accession>
<dbReference type="SUPFAM" id="SSF47413">
    <property type="entry name" value="lambda repressor-like DNA-binding domains"/>
    <property type="match status" value="1"/>
</dbReference>
<reference evidence="2" key="2">
    <citation type="submission" date="2021-08" db="EMBL/GenBank/DDBJ databases">
        <authorList>
            <person name="Tani A."/>
            <person name="Ola A."/>
            <person name="Ogura Y."/>
            <person name="Katsura K."/>
            <person name="Hayashi T."/>
        </authorList>
    </citation>
    <scope>NUCLEOTIDE SEQUENCE</scope>
    <source>
        <strain evidence="2">NBRC 15686</strain>
    </source>
</reference>
<keyword evidence="3" id="KW-1185">Reference proteome</keyword>
<protein>
    <recommendedName>
        <fullName evidence="4">Addiction module antidote protein, HigA family</fullName>
    </recommendedName>
</protein>
<evidence type="ECO:0000256" key="1">
    <source>
        <dbReference type="ARBA" id="ARBA00023125"/>
    </source>
</evidence>
<dbReference type="Proteomes" id="UP001055039">
    <property type="component" value="Unassembled WGS sequence"/>
</dbReference>
<evidence type="ECO:0008006" key="4">
    <source>
        <dbReference type="Google" id="ProtNLM"/>
    </source>
</evidence>
<evidence type="ECO:0000313" key="3">
    <source>
        <dbReference type="Proteomes" id="UP001055039"/>
    </source>
</evidence>
<name>A0ABQ4UKB6_9HYPH</name>
<dbReference type="PANTHER" id="PTHR36924">
    <property type="entry name" value="ANTITOXIN HIGA-1"/>
    <property type="match status" value="1"/>
</dbReference>
<evidence type="ECO:0000313" key="2">
    <source>
        <dbReference type="EMBL" id="GJE67592.1"/>
    </source>
</evidence>
<dbReference type="EMBL" id="BPRC01000029">
    <property type="protein sequence ID" value="GJE67592.1"/>
    <property type="molecule type" value="Genomic_DNA"/>
</dbReference>
<proteinExistence type="predicted"/>
<dbReference type="InterPro" id="IPR010982">
    <property type="entry name" value="Lambda_DNA-bd_dom_sf"/>
</dbReference>
<dbReference type="PANTHER" id="PTHR36924:SF1">
    <property type="entry name" value="ANTITOXIN HIGA-1"/>
    <property type="match status" value="1"/>
</dbReference>
<keyword evidence="1" id="KW-0238">DNA-binding</keyword>
<dbReference type="Gene3D" id="1.10.260.40">
    <property type="entry name" value="lambda repressor-like DNA-binding domains"/>
    <property type="match status" value="1"/>
</dbReference>
<comment type="caution">
    <text evidence="2">The sequence shown here is derived from an EMBL/GenBank/DDBJ whole genome shotgun (WGS) entry which is preliminary data.</text>
</comment>
<gene>
    <name evidence="2" type="ORF">LNAOJCKE_4824</name>
</gene>
<reference evidence="2" key="1">
    <citation type="journal article" date="2021" name="Front. Microbiol.">
        <title>Comprehensive Comparative Genomics and Phenotyping of Methylobacterium Species.</title>
        <authorList>
            <person name="Alessa O."/>
            <person name="Ogura Y."/>
            <person name="Fujitani Y."/>
            <person name="Takami H."/>
            <person name="Hayashi T."/>
            <person name="Sahin N."/>
            <person name="Tani A."/>
        </authorList>
    </citation>
    <scope>NUCLEOTIDE SEQUENCE</scope>
    <source>
        <strain evidence="2">NBRC 15686</strain>
    </source>
</reference>
<organism evidence="2 3">
    <name type="scientific">Methylorubrum aminovorans</name>
    <dbReference type="NCBI Taxonomy" id="269069"/>
    <lineage>
        <taxon>Bacteria</taxon>
        <taxon>Pseudomonadati</taxon>
        <taxon>Pseudomonadota</taxon>
        <taxon>Alphaproteobacteria</taxon>
        <taxon>Hyphomicrobiales</taxon>
        <taxon>Methylobacteriaceae</taxon>
        <taxon>Methylorubrum</taxon>
    </lineage>
</organism>